<dbReference type="AlphaFoldDB" id="A0A2A6E8P3"/>
<dbReference type="InterPro" id="IPR029044">
    <property type="entry name" value="Nucleotide-diphossugar_trans"/>
</dbReference>
<dbReference type="PANTHER" id="PTHR48090:SF1">
    <property type="entry name" value="PROPHAGE BACTOPRENOL GLUCOSYL TRANSFERASE HOMOLOG"/>
    <property type="match status" value="1"/>
</dbReference>
<evidence type="ECO:0000256" key="2">
    <source>
        <dbReference type="ARBA" id="ARBA00022475"/>
    </source>
</evidence>
<feature type="transmembrane region" description="Helical" evidence="9">
    <location>
        <begin position="263"/>
        <end position="289"/>
    </location>
</feature>
<proteinExistence type="inferred from homology"/>
<name>A0A2A6E8P3_TANFO</name>
<keyword evidence="2" id="KW-1003">Cell membrane</keyword>
<dbReference type="RefSeq" id="WP_097530986.1">
    <property type="nucleotide sequence ID" value="NZ_CAUUNV010000004.1"/>
</dbReference>
<dbReference type="Proteomes" id="UP000219259">
    <property type="component" value="Unassembled WGS sequence"/>
</dbReference>
<evidence type="ECO:0000256" key="7">
    <source>
        <dbReference type="ARBA" id="ARBA00023136"/>
    </source>
</evidence>
<evidence type="ECO:0000313" key="11">
    <source>
        <dbReference type="EMBL" id="PDP44359.1"/>
    </source>
</evidence>
<feature type="transmembrane region" description="Helical" evidence="9">
    <location>
        <begin position="230"/>
        <end position="251"/>
    </location>
</feature>
<evidence type="ECO:0000256" key="4">
    <source>
        <dbReference type="ARBA" id="ARBA00022679"/>
    </source>
</evidence>
<dbReference type="GO" id="GO:0005886">
    <property type="term" value="C:plasma membrane"/>
    <property type="evidence" value="ECO:0007669"/>
    <property type="project" value="UniProtKB-SubCell"/>
</dbReference>
<keyword evidence="5 9" id="KW-0812">Transmembrane</keyword>
<dbReference type="FunFam" id="3.90.550.10:FF:000079">
    <property type="entry name" value="Probable glycosyl transferase"/>
    <property type="match status" value="1"/>
</dbReference>
<comment type="subcellular location">
    <subcellularLocation>
        <location evidence="1">Cell membrane</location>
        <topology evidence="1">Multi-pass membrane protein</topology>
    </subcellularLocation>
</comment>
<dbReference type="PANTHER" id="PTHR48090">
    <property type="entry name" value="UNDECAPRENYL-PHOSPHATE 4-DEOXY-4-FORMAMIDO-L-ARABINOSE TRANSFERASE-RELATED"/>
    <property type="match status" value="1"/>
</dbReference>
<evidence type="ECO:0000256" key="9">
    <source>
        <dbReference type="SAM" id="Phobius"/>
    </source>
</evidence>
<dbReference type="Gene3D" id="3.90.550.10">
    <property type="entry name" value="Spore Coat Polysaccharide Biosynthesis Protein SpsA, Chain A"/>
    <property type="match status" value="1"/>
</dbReference>
<reference evidence="11 12" key="1">
    <citation type="submission" date="2017-09" db="EMBL/GenBank/DDBJ databases">
        <title>Phase variable restriction modification systems are present in the genome sequences of periodontal pathogens Prevotella intermedia, Tannerella forsythia and Porphyromonas gingivalis.</title>
        <authorList>
            <person name="Haigh R.D."/>
            <person name="Crawford L."/>
            <person name="Ralph J."/>
            <person name="Wanford J."/>
            <person name="Vartoukian S.R."/>
            <person name="Hijazib K."/>
            <person name="Wade W."/>
            <person name="Oggioni M.R."/>
        </authorList>
    </citation>
    <scope>NUCLEOTIDE SEQUENCE [LARGE SCALE GENOMIC DNA]</scope>
    <source>
        <strain evidence="11 12">WW11663</strain>
    </source>
</reference>
<keyword evidence="4 11" id="KW-0808">Transferase</keyword>
<evidence type="ECO:0000256" key="1">
    <source>
        <dbReference type="ARBA" id="ARBA00004651"/>
    </source>
</evidence>
<dbReference type="InterPro" id="IPR050256">
    <property type="entry name" value="Glycosyltransferase_2"/>
</dbReference>
<accession>A0A2A6E8P3</accession>
<sequence>MKSLSVIIPCFNEEEVLRESYRRTKAVLDTLPCDAEIIYVNDGSRDRTRMILDELAASDRRVKVLHFSRNFGHQPAVSAGIKNCHTDLAIIMDADLQDPPELIPDILALREKEQANSVYCVRRSRDKESFFKLFTARLFYRTMNRMSEVEFPLDTGDFRLIDRKIMNEFNRLREHGKYIRGLVSWIGFKQVPFYYERKARVAGETKYPLSKMIRFASNALLYFSKKPLRLAMGLGFIAVIIGIILAIWFMLGKLYGFSNAETGWTSIMTVVVFFGGVQLLTIGVLGQYIGVLFDEIKNRPEYIIDEKRNYTDNETD</sequence>
<evidence type="ECO:0000256" key="3">
    <source>
        <dbReference type="ARBA" id="ARBA00022676"/>
    </source>
</evidence>
<comment type="similarity">
    <text evidence="8">Belongs to the glycosyltransferase 2 family. GtrB subfamily.</text>
</comment>
<comment type="caution">
    <text evidence="11">The sequence shown here is derived from an EMBL/GenBank/DDBJ whole genome shotgun (WGS) entry which is preliminary data.</text>
</comment>
<dbReference type="EMBL" id="NSLJ01000007">
    <property type="protein sequence ID" value="PDP44359.1"/>
    <property type="molecule type" value="Genomic_DNA"/>
</dbReference>
<evidence type="ECO:0000259" key="10">
    <source>
        <dbReference type="Pfam" id="PF00535"/>
    </source>
</evidence>
<keyword evidence="3" id="KW-0328">Glycosyltransferase</keyword>
<evidence type="ECO:0000313" key="12">
    <source>
        <dbReference type="Proteomes" id="UP000219259"/>
    </source>
</evidence>
<evidence type="ECO:0000256" key="5">
    <source>
        <dbReference type="ARBA" id="ARBA00022692"/>
    </source>
</evidence>
<dbReference type="GO" id="GO:0016757">
    <property type="term" value="F:glycosyltransferase activity"/>
    <property type="evidence" value="ECO:0007669"/>
    <property type="project" value="UniProtKB-KW"/>
</dbReference>
<gene>
    <name evidence="11" type="ORF">CLI86_03680</name>
</gene>
<protein>
    <submittedName>
        <fullName evidence="11">Glycosyltransferase</fullName>
    </submittedName>
</protein>
<dbReference type="SUPFAM" id="SSF53448">
    <property type="entry name" value="Nucleotide-diphospho-sugar transferases"/>
    <property type="match status" value="1"/>
</dbReference>
<evidence type="ECO:0000256" key="8">
    <source>
        <dbReference type="ARBA" id="ARBA00038152"/>
    </source>
</evidence>
<keyword evidence="6 9" id="KW-1133">Transmembrane helix</keyword>
<dbReference type="Pfam" id="PF00535">
    <property type="entry name" value="Glycos_transf_2"/>
    <property type="match status" value="1"/>
</dbReference>
<keyword evidence="7 9" id="KW-0472">Membrane</keyword>
<dbReference type="CDD" id="cd04187">
    <property type="entry name" value="DPM1_like_bac"/>
    <property type="match status" value="1"/>
</dbReference>
<evidence type="ECO:0000256" key="6">
    <source>
        <dbReference type="ARBA" id="ARBA00022989"/>
    </source>
</evidence>
<dbReference type="InterPro" id="IPR001173">
    <property type="entry name" value="Glyco_trans_2-like"/>
</dbReference>
<feature type="domain" description="Glycosyltransferase 2-like" evidence="10">
    <location>
        <begin position="5"/>
        <end position="167"/>
    </location>
</feature>
<organism evidence="11 12">
    <name type="scientific">Tannerella forsythia</name>
    <name type="common">Bacteroides forsythus</name>
    <dbReference type="NCBI Taxonomy" id="28112"/>
    <lineage>
        <taxon>Bacteria</taxon>
        <taxon>Pseudomonadati</taxon>
        <taxon>Bacteroidota</taxon>
        <taxon>Bacteroidia</taxon>
        <taxon>Bacteroidales</taxon>
        <taxon>Tannerellaceae</taxon>
        <taxon>Tannerella</taxon>
    </lineage>
</organism>